<evidence type="ECO:0000256" key="1">
    <source>
        <dbReference type="SAM" id="MobiDB-lite"/>
    </source>
</evidence>
<feature type="transmembrane region" description="Helical" evidence="2">
    <location>
        <begin position="194"/>
        <end position="216"/>
    </location>
</feature>
<reference evidence="5" key="1">
    <citation type="submission" date="2025-08" db="UniProtKB">
        <authorList>
            <consortium name="RefSeq"/>
        </authorList>
    </citation>
    <scope>IDENTIFICATION</scope>
</reference>
<feature type="compositionally biased region" description="Basic and acidic residues" evidence="1">
    <location>
        <begin position="259"/>
        <end position="272"/>
    </location>
</feature>
<protein>
    <submittedName>
        <fullName evidence="5">Uncharacterized protein LOC106810513</fullName>
    </submittedName>
</protein>
<feature type="compositionally biased region" description="Basic and acidic residues" evidence="1">
    <location>
        <begin position="230"/>
        <end position="247"/>
    </location>
</feature>
<dbReference type="InterPro" id="IPR013783">
    <property type="entry name" value="Ig-like_fold"/>
</dbReference>
<dbReference type="PROSITE" id="PS50835">
    <property type="entry name" value="IG_LIKE"/>
    <property type="match status" value="1"/>
</dbReference>
<dbReference type="SUPFAM" id="SSF48726">
    <property type="entry name" value="Immunoglobulin"/>
    <property type="match status" value="1"/>
</dbReference>
<dbReference type="Proteomes" id="UP000695022">
    <property type="component" value="Unplaced"/>
</dbReference>
<keyword evidence="4" id="KW-1185">Reference proteome</keyword>
<name>A0ABM1EB07_PRICU</name>
<evidence type="ECO:0000313" key="4">
    <source>
        <dbReference type="Proteomes" id="UP000695022"/>
    </source>
</evidence>
<keyword evidence="2" id="KW-0472">Membrane</keyword>
<organism evidence="4 5">
    <name type="scientific">Priapulus caudatus</name>
    <name type="common">Priapulid worm</name>
    <dbReference type="NCBI Taxonomy" id="37621"/>
    <lineage>
        <taxon>Eukaryota</taxon>
        <taxon>Metazoa</taxon>
        <taxon>Ecdysozoa</taxon>
        <taxon>Scalidophora</taxon>
        <taxon>Priapulida</taxon>
        <taxon>Priapulimorpha</taxon>
        <taxon>Priapulimorphida</taxon>
        <taxon>Priapulidae</taxon>
        <taxon>Priapulus</taxon>
    </lineage>
</organism>
<dbReference type="GeneID" id="106810513"/>
<keyword evidence="2" id="KW-0812">Transmembrane</keyword>
<keyword evidence="2" id="KW-1133">Transmembrane helix</keyword>
<feature type="region of interest" description="Disordered" evidence="1">
    <location>
        <begin position="225"/>
        <end position="272"/>
    </location>
</feature>
<evidence type="ECO:0000313" key="5">
    <source>
        <dbReference type="RefSeq" id="XP_014669378.1"/>
    </source>
</evidence>
<dbReference type="RefSeq" id="XP_014669378.1">
    <property type="nucleotide sequence ID" value="XM_014813892.1"/>
</dbReference>
<dbReference type="InterPro" id="IPR036179">
    <property type="entry name" value="Ig-like_dom_sf"/>
</dbReference>
<dbReference type="InterPro" id="IPR007110">
    <property type="entry name" value="Ig-like_dom"/>
</dbReference>
<feature type="domain" description="Ig-like" evidence="3">
    <location>
        <begin position="75"/>
        <end position="184"/>
    </location>
</feature>
<feature type="region of interest" description="Disordered" evidence="1">
    <location>
        <begin position="49"/>
        <end position="75"/>
    </location>
</feature>
<dbReference type="Gene3D" id="2.60.40.10">
    <property type="entry name" value="Immunoglobulins"/>
    <property type="match status" value="1"/>
</dbReference>
<sequence length="272" mass="30398">MISSEIKDVRIYIKHLYNKSNTECALALYNGESKSLGIKYGMSCREEENTTEGTALRPPPTTAARRWHLPTEDRPESTPVVRVAADVHSIEGSDTGLSVKFCSEPEFDVVRWSWQGVPKLAVTAPNQKAVYDRYTAVVIADLEAAPGCYESFLQIYNVQAEDETVYHCHISNSKGMSTATVAVTIGPESLGWEWILLICTLSVAAILGVTLLLMWVCHSEPQKDATTARLDSEKEDKDRLVMHEHNAPRRGSHGNGYPDTRRDRDRDDVVQF</sequence>
<evidence type="ECO:0000256" key="2">
    <source>
        <dbReference type="SAM" id="Phobius"/>
    </source>
</evidence>
<gene>
    <name evidence="5" type="primary">LOC106810513</name>
</gene>
<evidence type="ECO:0000259" key="3">
    <source>
        <dbReference type="PROSITE" id="PS50835"/>
    </source>
</evidence>
<proteinExistence type="predicted"/>
<accession>A0ABM1EB07</accession>